<dbReference type="EMBL" id="FOMN01000001">
    <property type="protein sequence ID" value="SFD30240.1"/>
    <property type="molecule type" value="Genomic_DNA"/>
</dbReference>
<name>A0A1I1RIC1_9LACO</name>
<dbReference type="AlphaFoldDB" id="A0A1I1RIC1"/>
<dbReference type="STRING" id="1505723.SAMN04487792_0212"/>
<protein>
    <submittedName>
        <fullName evidence="2">Peptidase C39 family protein</fullName>
    </submittedName>
</protein>
<evidence type="ECO:0000313" key="2">
    <source>
        <dbReference type="EMBL" id="SFD30240.1"/>
    </source>
</evidence>
<dbReference type="GO" id="GO:0005524">
    <property type="term" value="F:ATP binding"/>
    <property type="evidence" value="ECO:0007669"/>
    <property type="project" value="InterPro"/>
</dbReference>
<gene>
    <name evidence="2" type="ORF">SAMN04487792_0212</name>
</gene>
<proteinExistence type="predicted"/>
<accession>A0A1I1RIC1</accession>
<dbReference type="Gene3D" id="3.90.70.10">
    <property type="entry name" value="Cysteine proteinases"/>
    <property type="match status" value="1"/>
</dbReference>
<organism evidence="2 3">
    <name type="scientific">Lactobacillus bombicola</name>
    <dbReference type="NCBI Taxonomy" id="1505723"/>
    <lineage>
        <taxon>Bacteria</taxon>
        <taxon>Bacillati</taxon>
        <taxon>Bacillota</taxon>
        <taxon>Bacilli</taxon>
        <taxon>Lactobacillales</taxon>
        <taxon>Lactobacillaceae</taxon>
        <taxon>Lactobacillus</taxon>
    </lineage>
</organism>
<dbReference type="CDD" id="cd02418">
    <property type="entry name" value="Peptidase_C39B"/>
    <property type="match status" value="1"/>
</dbReference>
<dbReference type="GO" id="GO:0008233">
    <property type="term" value="F:peptidase activity"/>
    <property type="evidence" value="ECO:0007669"/>
    <property type="project" value="InterPro"/>
</dbReference>
<dbReference type="InterPro" id="IPR005074">
    <property type="entry name" value="Peptidase_C39"/>
</dbReference>
<dbReference type="GO" id="GO:0016020">
    <property type="term" value="C:membrane"/>
    <property type="evidence" value="ECO:0007669"/>
    <property type="project" value="InterPro"/>
</dbReference>
<evidence type="ECO:0000259" key="1">
    <source>
        <dbReference type="PROSITE" id="PS50990"/>
    </source>
</evidence>
<dbReference type="GO" id="GO:0006508">
    <property type="term" value="P:proteolysis"/>
    <property type="evidence" value="ECO:0007669"/>
    <property type="project" value="InterPro"/>
</dbReference>
<dbReference type="Proteomes" id="UP000199599">
    <property type="component" value="Unassembled WGS sequence"/>
</dbReference>
<dbReference type="PROSITE" id="PS50990">
    <property type="entry name" value="PEPTIDASE_C39"/>
    <property type="match status" value="1"/>
</dbReference>
<dbReference type="Pfam" id="PF03412">
    <property type="entry name" value="Peptidase_C39"/>
    <property type="match status" value="1"/>
</dbReference>
<sequence length="130" mass="14731">MMKIMRNKIYISQIDETDCGIAALTMLFKHFGTRVSLAKVRNTAKIDQMETTALGLVKTAEKFNFETKAIKADMSLFEIKDLPFLFITHVIKEGEFEHYYVVIGATEKHVENASLKHAFGKGVKKLGQMT</sequence>
<dbReference type="RefSeq" id="WP_228150100.1">
    <property type="nucleotide sequence ID" value="NZ_NPNG01000003.1"/>
</dbReference>
<evidence type="ECO:0000313" key="3">
    <source>
        <dbReference type="Proteomes" id="UP000199599"/>
    </source>
</evidence>
<reference evidence="3" key="1">
    <citation type="submission" date="2016-10" db="EMBL/GenBank/DDBJ databases">
        <authorList>
            <person name="Varghese N."/>
            <person name="Submissions S."/>
        </authorList>
    </citation>
    <scope>NUCLEOTIDE SEQUENCE [LARGE SCALE GENOMIC DNA]</scope>
    <source>
        <strain evidence="3">R-53102</strain>
    </source>
</reference>
<feature type="domain" description="Peptidase C39" evidence="1">
    <location>
        <begin position="13"/>
        <end position="129"/>
    </location>
</feature>